<name>A0AAD7DHM5_MYCRO</name>
<dbReference type="AlphaFoldDB" id="A0AAD7DHM5"/>
<proteinExistence type="predicted"/>
<dbReference type="PANTHER" id="PTHR31912:SF34">
    <property type="entry name" value="NOTOCHORD-RELATED PROTEIN"/>
    <property type="match status" value="1"/>
</dbReference>
<evidence type="ECO:0000313" key="3">
    <source>
        <dbReference type="Proteomes" id="UP001221757"/>
    </source>
</evidence>
<evidence type="ECO:0000313" key="2">
    <source>
        <dbReference type="EMBL" id="KAJ7691617.1"/>
    </source>
</evidence>
<feature type="region of interest" description="Disordered" evidence="1">
    <location>
        <begin position="370"/>
        <end position="392"/>
    </location>
</feature>
<organism evidence="2 3">
    <name type="scientific">Mycena rosella</name>
    <name type="common">Pink bonnet</name>
    <name type="synonym">Agaricus rosellus</name>
    <dbReference type="NCBI Taxonomy" id="1033263"/>
    <lineage>
        <taxon>Eukaryota</taxon>
        <taxon>Fungi</taxon>
        <taxon>Dikarya</taxon>
        <taxon>Basidiomycota</taxon>
        <taxon>Agaricomycotina</taxon>
        <taxon>Agaricomycetes</taxon>
        <taxon>Agaricomycetidae</taxon>
        <taxon>Agaricales</taxon>
        <taxon>Marasmiineae</taxon>
        <taxon>Mycenaceae</taxon>
        <taxon>Mycena</taxon>
    </lineage>
</organism>
<comment type="caution">
    <text evidence="2">The sequence shown here is derived from an EMBL/GenBank/DDBJ whole genome shotgun (WGS) entry which is preliminary data.</text>
</comment>
<feature type="compositionally biased region" description="Basic residues" evidence="1">
    <location>
        <begin position="1037"/>
        <end position="1048"/>
    </location>
</feature>
<feature type="region of interest" description="Disordered" evidence="1">
    <location>
        <begin position="986"/>
        <end position="1048"/>
    </location>
</feature>
<dbReference type="Proteomes" id="UP001221757">
    <property type="component" value="Unassembled WGS sequence"/>
</dbReference>
<accession>A0AAD7DHM5</accession>
<gene>
    <name evidence="2" type="ORF">B0H17DRAFT_1159782</name>
</gene>
<protein>
    <submittedName>
        <fullName evidence="2">Uncharacterized protein</fullName>
    </submittedName>
</protein>
<dbReference type="PANTHER" id="PTHR31912">
    <property type="entry name" value="IP13529P"/>
    <property type="match status" value="1"/>
</dbReference>
<evidence type="ECO:0000256" key="1">
    <source>
        <dbReference type="SAM" id="MobiDB-lite"/>
    </source>
</evidence>
<sequence length="1048" mass="118113">MAGVEENLDTKEVRYLERARLQAQVEQMLSQSEESDDEEDGFGNTIDALKGLVPDLEKEGDEVDEETCFSNIPFSHEYSPYPNKVNRLLDILDNLPRLWMSSNQLKMILWILKQCNVASVPSYSAFRGLQDHLRGLCGSEPKAYTSSIGNRFFVNDIRESVARDFSNPEVVKHLNFYPEETSGPISEEFKPSELIPMYSQGLRQFYIEEVAELQSRKMVIPLVWIKRGGVLCADYLDVIPAVTGWEIGQDVNTVQATEFRFNYHDIVEHIGDKITWAVASNPPEMPNPLREVTVGDDLYVVMVPMWADNVSGNKTKQYNKHMNMYMANLNLPGQLLQQEYFVRFVSTSPDAGSPEQFSAIKEQVQATHTDPIRLPSLPADNPQQSEEASHMGGNTNCGCRQCKAGGLHEHTESDEGYHLMHYAGLPRFAAQKKRTLEDQLKLATYSIEAPISKLQTTTGVKDKFAQYWINILLEKARQMKADNLGREVDSIAAELQTWLEEKPGDKVNPLLDIAGLDPNRDTPVELLHTILLGIIKYVWHLLHTEWTEAQQNLFTIRLQSTDIDSLTTPPIRAAYMMQYKNGLIGKHFKTLMQTMVFHMHGLVSPEVFTLVKAVSALGSVLWVHEIDDMKEYTEHLTTLIGNVLDALGDQDPAKILLKIKLHLLRHIVEDTVRFGPAIRNSTEVFEGFNAIFRLCSVLSNHQAPSRDIAYKFASMDRLKHILSGGFWKQGTEWVKASPNVLGVLQTMPIVQRHLGWVPQQKLVVGKMRTASKKKAPSIPWKETQSASASEVFARCGSARWRRAISVTAQSGDSCSTGSWIFARDSNNVTVVGHITELLTQDGYFDGVPTGIVTMEHFLVGEKLHPEFEMPILQRPVEGQAKTITVCSDAILFGFSMQHDCRLADCEPTALCRVIQERQETSQSTKLISHADDNHFIINMSALHNATLLRRALPVALTVPRRLYLDRKAHHYTIAAGLQVSQVVKHARTQEKRKATMAAKKKNEAGQIPEEPDDMIPNGEDSDRGAENEMLERERPVVRKAPRKKAKTT</sequence>
<feature type="compositionally biased region" description="Basic and acidic residues" evidence="1">
    <location>
        <begin position="1020"/>
        <end position="1036"/>
    </location>
</feature>
<dbReference type="EMBL" id="JARKIE010000057">
    <property type="protein sequence ID" value="KAJ7691617.1"/>
    <property type="molecule type" value="Genomic_DNA"/>
</dbReference>
<feature type="compositionally biased region" description="Polar residues" evidence="1">
    <location>
        <begin position="381"/>
        <end position="392"/>
    </location>
</feature>
<keyword evidence="3" id="KW-1185">Reference proteome</keyword>
<reference evidence="2" key="1">
    <citation type="submission" date="2023-03" db="EMBL/GenBank/DDBJ databases">
        <title>Massive genome expansion in bonnet fungi (Mycena s.s.) driven by repeated elements and novel gene families across ecological guilds.</title>
        <authorList>
            <consortium name="Lawrence Berkeley National Laboratory"/>
            <person name="Harder C.B."/>
            <person name="Miyauchi S."/>
            <person name="Viragh M."/>
            <person name="Kuo A."/>
            <person name="Thoen E."/>
            <person name="Andreopoulos B."/>
            <person name="Lu D."/>
            <person name="Skrede I."/>
            <person name="Drula E."/>
            <person name="Henrissat B."/>
            <person name="Morin E."/>
            <person name="Kohler A."/>
            <person name="Barry K."/>
            <person name="LaButti K."/>
            <person name="Morin E."/>
            <person name="Salamov A."/>
            <person name="Lipzen A."/>
            <person name="Mereny Z."/>
            <person name="Hegedus B."/>
            <person name="Baldrian P."/>
            <person name="Stursova M."/>
            <person name="Weitz H."/>
            <person name="Taylor A."/>
            <person name="Grigoriev I.V."/>
            <person name="Nagy L.G."/>
            <person name="Martin F."/>
            <person name="Kauserud H."/>
        </authorList>
    </citation>
    <scope>NUCLEOTIDE SEQUENCE</scope>
    <source>
        <strain evidence="2">CBHHK067</strain>
    </source>
</reference>